<accession>A0A6B3R332</accession>
<dbReference type="InterPro" id="IPR013320">
    <property type="entry name" value="ConA-like_dom_sf"/>
</dbReference>
<evidence type="ECO:0000313" key="1">
    <source>
        <dbReference type="EMBL" id="NEV95089.1"/>
    </source>
</evidence>
<dbReference type="Proteomes" id="UP000478505">
    <property type="component" value="Unassembled WGS sequence"/>
</dbReference>
<protein>
    <submittedName>
        <fullName evidence="1">LamG domain-containing protein</fullName>
    </submittedName>
</protein>
<feature type="non-terminal residue" evidence="1">
    <location>
        <position position="1"/>
    </location>
</feature>
<comment type="caution">
    <text evidence="1">The sequence shown here is derived from an EMBL/GenBank/DDBJ whole genome shotgun (WGS) entry which is preliminary data.</text>
</comment>
<organism evidence="1 2">
    <name type="scientific">Psychroflexus aurantiacus</name>
    <dbReference type="NCBI Taxonomy" id="2709310"/>
    <lineage>
        <taxon>Bacteria</taxon>
        <taxon>Pseudomonadati</taxon>
        <taxon>Bacteroidota</taxon>
        <taxon>Flavobacteriia</taxon>
        <taxon>Flavobacteriales</taxon>
        <taxon>Flavobacteriaceae</taxon>
        <taxon>Psychroflexus</taxon>
    </lineage>
</organism>
<dbReference type="EMBL" id="JAAIKD010000027">
    <property type="protein sequence ID" value="NEV95089.1"/>
    <property type="molecule type" value="Genomic_DNA"/>
</dbReference>
<reference evidence="1 2" key="1">
    <citation type="submission" date="2020-02" db="EMBL/GenBank/DDBJ databases">
        <title>Flavobacteriaceae Psychroflexus bacterium YR1-1, complete genome.</title>
        <authorList>
            <person name="Li Y."/>
            <person name="Wu S."/>
        </authorList>
    </citation>
    <scope>NUCLEOTIDE SEQUENCE [LARGE SCALE GENOMIC DNA]</scope>
    <source>
        <strain evidence="1 2">YR1-1</strain>
    </source>
</reference>
<name>A0A6B3R332_9FLAO</name>
<proteinExistence type="predicted"/>
<dbReference type="Pfam" id="PF13385">
    <property type="entry name" value="Laminin_G_3"/>
    <property type="match status" value="1"/>
</dbReference>
<evidence type="ECO:0000313" key="2">
    <source>
        <dbReference type="Proteomes" id="UP000478505"/>
    </source>
</evidence>
<dbReference type="Gene3D" id="2.60.120.200">
    <property type="match status" value="1"/>
</dbReference>
<sequence length="312" mass="32636">FNGTNQEIRYSVDGGFMESAYSQISFSAWIKPDNVSGNRIIYEEGGNSNGSALWLNDGLLTYTTRAASSSFNQIDVTVGDALTVDNKWHHVAATFDNGTLTVYLDGVSNSIQADYNTVPAHGDPGGVGGTIGNGSSAVDDGVPVENYSGLMDAARYDNTTAWSLSRIRNEATLFLDTDGDGISNHLDLDSDDDGCSDANEYYNNLGADGGDGGVYGAGAPTVDADGLVVGAEYNGSGYSAVIDDNTSICKDTDGDGIADILDLDADNDGILNEDECGIDKQTDVFSYTGSDQVYTIPTGASHLKVKIWGAGG</sequence>
<dbReference type="RefSeq" id="WP_164005783.1">
    <property type="nucleotide sequence ID" value="NZ_JAAIKD010000027.1"/>
</dbReference>
<dbReference type="AlphaFoldDB" id="A0A6B3R332"/>
<feature type="non-terminal residue" evidence="1">
    <location>
        <position position="312"/>
    </location>
</feature>
<gene>
    <name evidence="1" type="ORF">G3567_13185</name>
</gene>
<dbReference type="SUPFAM" id="SSF49899">
    <property type="entry name" value="Concanavalin A-like lectins/glucanases"/>
    <property type="match status" value="1"/>
</dbReference>
<dbReference type="GO" id="GO:0005975">
    <property type="term" value="P:carbohydrate metabolic process"/>
    <property type="evidence" value="ECO:0007669"/>
    <property type="project" value="UniProtKB-ARBA"/>
</dbReference>
<dbReference type="GO" id="GO:0004553">
    <property type="term" value="F:hydrolase activity, hydrolyzing O-glycosyl compounds"/>
    <property type="evidence" value="ECO:0007669"/>
    <property type="project" value="UniProtKB-ARBA"/>
</dbReference>
<keyword evidence="2" id="KW-1185">Reference proteome</keyword>